<organism evidence="1 2">
    <name type="scientific">Paenibacillus tyrfis</name>
    <dbReference type="NCBI Taxonomy" id="1501230"/>
    <lineage>
        <taxon>Bacteria</taxon>
        <taxon>Bacillati</taxon>
        <taxon>Bacillota</taxon>
        <taxon>Bacilli</taxon>
        <taxon>Bacillales</taxon>
        <taxon>Paenibacillaceae</taxon>
        <taxon>Paenibacillus</taxon>
    </lineage>
</organism>
<dbReference type="OrthoDB" id="9798683at2"/>
<evidence type="ECO:0000313" key="1">
    <source>
        <dbReference type="EMBL" id="KEQ24792.1"/>
    </source>
</evidence>
<dbReference type="InterPro" id="IPR010843">
    <property type="entry name" value="Uncharacterised_AroM"/>
</dbReference>
<protein>
    <submittedName>
        <fullName evidence="1">AroM protein</fullName>
    </submittedName>
</protein>
<gene>
    <name evidence="1" type="ORF">ET33_06885</name>
</gene>
<proteinExistence type="predicted"/>
<comment type="caution">
    <text evidence="1">The sequence shown here is derived from an EMBL/GenBank/DDBJ whole genome shotgun (WGS) entry which is preliminary data.</text>
</comment>
<keyword evidence="2" id="KW-1185">Reference proteome</keyword>
<dbReference type="Pfam" id="PF07302">
    <property type="entry name" value="AroM"/>
    <property type="match status" value="1"/>
</dbReference>
<dbReference type="Proteomes" id="UP000028123">
    <property type="component" value="Unassembled WGS sequence"/>
</dbReference>
<accession>A0A081P269</accession>
<reference evidence="1 2" key="1">
    <citation type="submission" date="2014-06" db="EMBL/GenBank/DDBJ databases">
        <title>Draft genome sequence of Paenibacillus sp. MSt1.</title>
        <authorList>
            <person name="Aw Y.K."/>
            <person name="Ong K.S."/>
            <person name="Gan H.M."/>
            <person name="Lee S.M."/>
        </authorList>
    </citation>
    <scope>NUCLEOTIDE SEQUENCE [LARGE SCALE GENOMIC DNA]</scope>
    <source>
        <strain evidence="1 2">MSt1</strain>
    </source>
</reference>
<dbReference type="AlphaFoldDB" id="A0A081P269"/>
<dbReference type="EMBL" id="JNVM01000014">
    <property type="protein sequence ID" value="KEQ24792.1"/>
    <property type="molecule type" value="Genomic_DNA"/>
</dbReference>
<dbReference type="NCBIfam" id="NF007788">
    <property type="entry name" value="PRK10481.1"/>
    <property type="match status" value="1"/>
</dbReference>
<dbReference type="RefSeq" id="WP_036684527.1">
    <property type="nucleotide sequence ID" value="NZ_JNVM01000014.1"/>
</dbReference>
<evidence type="ECO:0000313" key="2">
    <source>
        <dbReference type="Proteomes" id="UP000028123"/>
    </source>
</evidence>
<sequence length="226" mass="24668">MAEVKKLGTVTIGQAPRPDVTPILERHLGDRVELLQVGVLDGMTKQEIAASLSPGPEHYVLTSRLANGDAVVMAREKIAPVLQQKIDWLEELGCRQILVLCTGVFDGLTTKKARLLEPDVLLAPIVAAMVRGMRFGVLVPLVEQEEALAEKWRHCGLDPFIAAASPYDFREKQALAACMELKGQADIVLLDCMGYTEAMRAFVARHTGLPVILSNALMAKVISEMI</sequence>
<dbReference type="eggNOG" id="COG4126">
    <property type="taxonomic scope" value="Bacteria"/>
</dbReference>
<name>A0A081P269_9BACL</name>